<dbReference type="InterPro" id="IPR004480">
    <property type="entry name" value="Monothiol_GRX-rel"/>
</dbReference>
<dbReference type="Proteomes" id="UP000824469">
    <property type="component" value="Unassembled WGS sequence"/>
</dbReference>
<dbReference type="Gene3D" id="3.40.30.10">
    <property type="entry name" value="Glutaredoxin"/>
    <property type="match status" value="1"/>
</dbReference>
<sequence>CRNRGKLANMFRKSIDESVDAPRRKLHKIWDSKPAMLFMKGTPKKPSCGLSKEVVNILNEEGVEFGSFDILSDEIVQE</sequence>
<dbReference type="EMBL" id="JAHRHJ020000008">
    <property type="protein sequence ID" value="KAH9304466.1"/>
    <property type="molecule type" value="Genomic_DNA"/>
</dbReference>
<accession>A0AA38FJ65</accession>
<reference evidence="3 4" key="1">
    <citation type="journal article" date="2021" name="Nat. Plants">
        <title>The Taxus genome provides insights into paclitaxel biosynthesis.</title>
        <authorList>
            <person name="Xiong X."/>
            <person name="Gou J."/>
            <person name="Liao Q."/>
            <person name="Li Y."/>
            <person name="Zhou Q."/>
            <person name="Bi G."/>
            <person name="Li C."/>
            <person name="Du R."/>
            <person name="Wang X."/>
            <person name="Sun T."/>
            <person name="Guo L."/>
            <person name="Liang H."/>
            <person name="Lu P."/>
            <person name="Wu Y."/>
            <person name="Zhang Z."/>
            <person name="Ro D.K."/>
            <person name="Shang Y."/>
            <person name="Huang S."/>
            <person name="Yan J."/>
        </authorList>
    </citation>
    <scope>NUCLEOTIDE SEQUENCE [LARGE SCALE GENOMIC DNA]</scope>
    <source>
        <strain evidence="3">Ta-2019</strain>
    </source>
</reference>
<dbReference type="InterPro" id="IPR002109">
    <property type="entry name" value="Glutaredoxin"/>
</dbReference>
<dbReference type="AlphaFoldDB" id="A0AA38FJ65"/>
<dbReference type="InterPro" id="IPR036249">
    <property type="entry name" value="Thioredoxin-like_sf"/>
</dbReference>
<evidence type="ECO:0000256" key="1">
    <source>
        <dbReference type="ARBA" id="ARBA00008983"/>
    </source>
</evidence>
<comment type="similarity">
    <text evidence="1">Belongs to the glutaredoxin family. CGFS subfamily.</text>
</comment>
<feature type="non-terminal residue" evidence="3">
    <location>
        <position position="1"/>
    </location>
</feature>
<evidence type="ECO:0000259" key="2">
    <source>
        <dbReference type="Pfam" id="PF00462"/>
    </source>
</evidence>
<dbReference type="GO" id="GO:0005634">
    <property type="term" value="C:nucleus"/>
    <property type="evidence" value="ECO:0007669"/>
    <property type="project" value="TreeGrafter"/>
</dbReference>
<dbReference type="SUPFAM" id="SSF52833">
    <property type="entry name" value="Thioredoxin-like"/>
    <property type="match status" value="1"/>
</dbReference>
<evidence type="ECO:0000313" key="4">
    <source>
        <dbReference type="Proteomes" id="UP000824469"/>
    </source>
</evidence>
<feature type="non-terminal residue" evidence="3">
    <location>
        <position position="78"/>
    </location>
</feature>
<gene>
    <name evidence="3" type="ORF">KI387_008870</name>
</gene>
<comment type="caution">
    <text evidence="3">The sequence shown here is derived from an EMBL/GenBank/DDBJ whole genome shotgun (WGS) entry which is preliminary data.</text>
</comment>
<dbReference type="GO" id="GO:0006879">
    <property type="term" value="P:intracellular iron ion homeostasis"/>
    <property type="evidence" value="ECO:0007669"/>
    <property type="project" value="TreeGrafter"/>
</dbReference>
<dbReference type="GO" id="GO:0005829">
    <property type="term" value="C:cytosol"/>
    <property type="evidence" value="ECO:0007669"/>
    <property type="project" value="TreeGrafter"/>
</dbReference>
<proteinExistence type="inferred from homology"/>
<keyword evidence="4" id="KW-1185">Reference proteome</keyword>
<dbReference type="Pfam" id="PF00462">
    <property type="entry name" value="Glutaredoxin"/>
    <property type="match status" value="1"/>
</dbReference>
<organism evidence="3 4">
    <name type="scientific">Taxus chinensis</name>
    <name type="common">Chinese yew</name>
    <name type="synonym">Taxus wallichiana var. chinensis</name>
    <dbReference type="NCBI Taxonomy" id="29808"/>
    <lineage>
        <taxon>Eukaryota</taxon>
        <taxon>Viridiplantae</taxon>
        <taxon>Streptophyta</taxon>
        <taxon>Embryophyta</taxon>
        <taxon>Tracheophyta</taxon>
        <taxon>Spermatophyta</taxon>
        <taxon>Pinopsida</taxon>
        <taxon>Pinidae</taxon>
        <taxon>Conifers II</taxon>
        <taxon>Cupressales</taxon>
        <taxon>Taxaceae</taxon>
        <taxon>Taxus</taxon>
    </lineage>
</organism>
<dbReference type="PROSITE" id="PS51354">
    <property type="entry name" value="GLUTAREDOXIN_2"/>
    <property type="match status" value="1"/>
</dbReference>
<protein>
    <recommendedName>
        <fullName evidence="2">Glutaredoxin domain-containing protein</fullName>
    </recommendedName>
</protein>
<dbReference type="PANTHER" id="PTHR10293">
    <property type="entry name" value="GLUTAREDOXIN FAMILY MEMBER"/>
    <property type="match status" value="1"/>
</dbReference>
<feature type="domain" description="Glutaredoxin" evidence="2">
    <location>
        <begin position="36"/>
        <end position="77"/>
    </location>
</feature>
<dbReference type="PANTHER" id="PTHR10293:SF73">
    <property type="entry name" value="GLUTAREDOXIN-3"/>
    <property type="match status" value="1"/>
</dbReference>
<evidence type="ECO:0000313" key="3">
    <source>
        <dbReference type="EMBL" id="KAH9304466.1"/>
    </source>
</evidence>
<name>A0AA38FJ65_TAXCH</name>